<keyword evidence="2" id="KW-1185">Reference proteome</keyword>
<dbReference type="GO" id="GO:0016301">
    <property type="term" value="F:kinase activity"/>
    <property type="evidence" value="ECO:0007669"/>
    <property type="project" value="UniProtKB-KW"/>
</dbReference>
<dbReference type="Pfam" id="PF10294">
    <property type="entry name" value="Methyltransf_16"/>
    <property type="match status" value="1"/>
</dbReference>
<dbReference type="InterPro" id="IPR019410">
    <property type="entry name" value="Methyltransf_16"/>
</dbReference>
<accession>Q12JT4</accession>
<dbReference type="EMBL" id="CP000302">
    <property type="protein sequence ID" value="ABE56292.1"/>
    <property type="molecule type" value="Genomic_DNA"/>
</dbReference>
<gene>
    <name evidence="1" type="ordered locus">Sden_3014</name>
</gene>
<organism evidence="1 2">
    <name type="scientific">Shewanella denitrificans (strain OS217 / ATCC BAA-1090 / DSM 15013)</name>
    <dbReference type="NCBI Taxonomy" id="318161"/>
    <lineage>
        <taxon>Bacteria</taxon>
        <taxon>Pseudomonadati</taxon>
        <taxon>Pseudomonadota</taxon>
        <taxon>Gammaproteobacteria</taxon>
        <taxon>Alteromonadales</taxon>
        <taxon>Shewanellaceae</taxon>
        <taxon>Shewanella</taxon>
    </lineage>
</organism>
<dbReference type="Gene3D" id="3.40.50.150">
    <property type="entry name" value="Vaccinia Virus protein VP39"/>
    <property type="match status" value="1"/>
</dbReference>
<dbReference type="STRING" id="318161.Sden_3014"/>
<dbReference type="eggNOG" id="COG3897">
    <property type="taxonomic scope" value="Bacteria"/>
</dbReference>
<keyword evidence="1" id="KW-0808">Transferase</keyword>
<reference evidence="1 2" key="1">
    <citation type="submission" date="2006-03" db="EMBL/GenBank/DDBJ databases">
        <title>Complete sequence of Shewanella denitrificans OS217.</title>
        <authorList>
            <consortium name="US DOE Joint Genome Institute"/>
            <person name="Copeland A."/>
            <person name="Lucas S."/>
            <person name="Lapidus A."/>
            <person name="Barry K."/>
            <person name="Detter J.C."/>
            <person name="Glavina del Rio T."/>
            <person name="Hammon N."/>
            <person name="Israni S."/>
            <person name="Dalin E."/>
            <person name="Tice H."/>
            <person name="Pitluck S."/>
            <person name="Brettin T."/>
            <person name="Bruce D."/>
            <person name="Han C."/>
            <person name="Tapia R."/>
            <person name="Gilna P."/>
            <person name="Kiss H."/>
            <person name="Schmutz J."/>
            <person name="Larimer F."/>
            <person name="Land M."/>
            <person name="Hauser L."/>
            <person name="Kyrpides N."/>
            <person name="Lykidis A."/>
            <person name="Richardson P."/>
        </authorList>
    </citation>
    <scope>NUCLEOTIDE SEQUENCE [LARGE SCALE GENOMIC DNA]</scope>
    <source>
        <strain evidence="2">OS217 / ATCC BAA-1090 / DSM 15013</strain>
    </source>
</reference>
<dbReference type="RefSeq" id="WP_011497440.1">
    <property type="nucleotide sequence ID" value="NC_007954.1"/>
</dbReference>
<protein>
    <submittedName>
        <fullName evidence="1">Histidine kinase</fullName>
        <ecNumber evidence="1">2.7.3.-</ecNumber>
    </submittedName>
</protein>
<dbReference type="EC" id="2.7.3.-" evidence="1"/>
<dbReference type="KEGG" id="sdn:Sden_3014"/>
<dbReference type="Proteomes" id="UP000001982">
    <property type="component" value="Chromosome"/>
</dbReference>
<dbReference type="AlphaFoldDB" id="Q12JT4"/>
<name>Q12JT4_SHEDO</name>
<dbReference type="OrthoDB" id="264333at2"/>
<dbReference type="HOGENOM" id="CLU_082963_2_0_6"/>
<evidence type="ECO:0000313" key="2">
    <source>
        <dbReference type="Proteomes" id="UP000001982"/>
    </source>
</evidence>
<dbReference type="SUPFAM" id="SSF53335">
    <property type="entry name" value="S-adenosyl-L-methionine-dependent methyltransferases"/>
    <property type="match status" value="1"/>
</dbReference>
<proteinExistence type="predicted"/>
<sequence length="230" mass="25855">MTSPLTPPITTPLVSPLRVRYQTIEIGDTDLHLCTLRDNQQFSDPLGLALSLGISSATWPIFGIIWPSSLVLANHLANYHTAGLRILEIGCGIALSSLMLNQRHDDITATDYHPEVEAFLTRNTLLNNDKTIAFERVDWANDQSKLGLFDLIIGSDLLYEDEHIKLLAYFIQQHANKKCEVIIVDPGRGRKSKLSTLMLEYGFSSLHTKPLHTDYLEQAFKGHILTFSRL</sequence>
<keyword evidence="1" id="KW-0418">Kinase</keyword>
<dbReference type="CDD" id="cd02440">
    <property type="entry name" value="AdoMet_MTases"/>
    <property type="match status" value="1"/>
</dbReference>
<dbReference type="PANTHER" id="PTHR14614">
    <property type="entry name" value="HEPATOCELLULAR CARCINOMA-ASSOCIATED ANTIGEN"/>
    <property type="match status" value="1"/>
</dbReference>
<evidence type="ECO:0000313" key="1">
    <source>
        <dbReference type="EMBL" id="ABE56292.1"/>
    </source>
</evidence>
<dbReference type="InterPro" id="IPR029063">
    <property type="entry name" value="SAM-dependent_MTases_sf"/>
</dbReference>